<organism evidence="1 2">
    <name type="scientific">Aspergillus luchuensis (strain CBS 106.47)</name>
    <dbReference type="NCBI Taxonomy" id="1137211"/>
    <lineage>
        <taxon>Eukaryota</taxon>
        <taxon>Fungi</taxon>
        <taxon>Dikarya</taxon>
        <taxon>Ascomycota</taxon>
        <taxon>Pezizomycotina</taxon>
        <taxon>Eurotiomycetes</taxon>
        <taxon>Eurotiomycetidae</taxon>
        <taxon>Eurotiales</taxon>
        <taxon>Aspergillaceae</taxon>
        <taxon>Aspergillus</taxon>
        <taxon>Aspergillus subgen. Circumdati</taxon>
    </lineage>
</organism>
<proteinExistence type="predicted"/>
<accession>A0A1M3TSM4</accession>
<gene>
    <name evidence="1" type="ORF">ASPFODRAFT_204661</name>
</gene>
<dbReference type="VEuPathDB" id="FungiDB:ASPFODRAFT_204661"/>
<dbReference type="Proteomes" id="UP000184063">
    <property type="component" value="Unassembled WGS sequence"/>
</dbReference>
<dbReference type="AlphaFoldDB" id="A0A1M3TSM4"/>
<evidence type="ECO:0000313" key="1">
    <source>
        <dbReference type="EMBL" id="OJZ89696.1"/>
    </source>
</evidence>
<dbReference type="OrthoDB" id="4500730at2759"/>
<name>A0A1M3TSM4_ASPLC</name>
<evidence type="ECO:0000313" key="2">
    <source>
        <dbReference type="Proteomes" id="UP000184063"/>
    </source>
</evidence>
<sequence length="119" mass="13540">MEHELLLGVLNVVIDAWEIKFHPLEVQGSEESREYTEWESHNRVLFDDVDHNVDHICRVLKASKSVPSTHISAKIFTKGPNNCMVLVMSYLISSAGLDLQALCRNLHLLFPATSRNIQK</sequence>
<protein>
    <submittedName>
        <fullName evidence="1">Uncharacterized protein</fullName>
    </submittedName>
</protein>
<reference evidence="2" key="1">
    <citation type="journal article" date="2017" name="Genome Biol.">
        <title>Comparative genomics reveals high biological diversity and specific adaptations in the industrially and medically important fungal genus Aspergillus.</title>
        <authorList>
            <person name="de Vries R.P."/>
            <person name="Riley R."/>
            <person name="Wiebenga A."/>
            <person name="Aguilar-Osorio G."/>
            <person name="Amillis S."/>
            <person name="Uchima C.A."/>
            <person name="Anderluh G."/>
            <person name="Asadollahi M."/>
            <person name="Askin M."/>
            <person name="Barry K."/>
            <person name="Battaglia E."/>
            <person name="Bayram O."/>
            <person name="Benocci T."/>
            <person name="Braus-Stromeyer S.A."/>
            <person name="Caldana C."/>
            <person name="Canovas D."/>
            <person name="Cerqueira G.C."/>
            <person name="Chen F."/>
            <person name="Chen W."/>
            <person name="Choi C."/>
            <person name="Clum A."/>
            <person name="Dos Santos R.A."/>
            <person name="Damasio A.R."/>
            <person name="Diallinas G."/>
            <person name="Emri T."/>
            <person name="Fekete E."/>
            <person name="Flipphi M."/>
            <person name="Freyberg S."/>
            <person name="Gallo A."/>
            <person name="Gournas C."/>
            <person name="Habgood R."/>
            <person name="Hainaut M."/>
            <person name="Harispe M.L."/>
            <person name="Henrissat B."/>
            <person name="Hilden K.S."/>
            <person name="Hope R."/>
            <person name="Hossain A."/>
            <person name="Karabika E."/>
            <person name="Karaffa L."/>
            <person name="Karanyi Z."/>
            <person name="Krasevec N."/>
            <person name="Kuo A."/>
            <person name="Kusch H."/>
            <person name="LaButti K."/>
            <person name="Lagendijk E.L."/>
            <person name="Lapidus A."/>
            <person name="Levasseur A."/>
            <person name="Lindquist E."/>
            <person name="Lipzen A."/>
            <person name="Logrieco A.F."/>
            <person name="MacCabe A."/>
            <person name="Maekelae M.R."/>
            <person name="Malavazi I."/>
            <person name="Melin P."/>
            <person name="Meyer V."/>
            <person name="Mielnichuk N."/>
            <person name="Miskei M."/>
            <person name="Molnar A.P."/>
            <person name="Mule G."/>
            <person name="Ngan C.Y."/>
            <person name="Orejas M."/>
            <person name="Orosz E."/>
            <person name="Ouedraogo J.P."/>
            <person name="Overkamp K.M."/>
            <person name="Park H.-S."/>
            <person name="Perrone G."/>
            <person name="Piumi F."/>
            <person name="Punt P.J."/>
            <person name="Ram A.F."/>
            <person name="Ramon A."/>
            <person name="Rauscher S."/>
            <person name="Record E."/>
            <person name="Riano-Pachon D.M."/>
            <person name="Robert V."/>
            <person name="Roehrig J."/>
            <person name="Ruller R."/>
            <person name="Salamov A."/>
            <person name="Salih N.S."/>
            <person name="Samson R.A."/>
            <person name="Sandor E."/>
            <person name="Sanguinetti M."/>
            <person name="Schuetze T."/>
            <person name="Sepcic K."/>
            <person name="Shelest E."/>
            <person name="Sherlock G."/>
            <person name="Sophianopoulou V."/>
            <person name="Squina F.M."/>
            <person name="Sun H."/>
            <person name="Susca A."/>
            <person name="Todd R.B."/>
            <person name="Tsang A."/>
            <person name="Unkles S.E."/>
            <person name="van de Wiele N."/>
            <person name="van Rossen-Uffink D."/>
            <person name="Oliveira J.V."/>
            <person name="Vesth T.C."/>
            <person name="Visser J."/>
            <person name="Yu J.-H."/>
            <person name="Zhou M."/>
            <person name="Andersen M.R."/>
            <person name="Archer D.B."/>
            <person name="Baker S.E."/>
            <person name="Benoit I."/>
            <person name="Brakhage A.A."/>
            <person name="Braus G.H."/>
            <person name="Fischer R."/>
            <person name="Frisvad J.C."/>
            <person name="Goldman G.H."/>
            <person name="Houbraken J."/>
            <person name="Oakley B."/>
            <person name="Pocsi I."/>
            <person name="Scazzocchio C."/>
            <person name="Seiboth B."/>
            <person name="vanKuyk P.A."/>
            <person name="Wortman J."/>
            <person name="Dyer P.S."/>
            <person name="Grigoriev I.V."/>
        </authorList>
    </citation>
    <scope>NUCLEOTIDE SEQUENCE [LARGE SCALE GENOMIC DNA]</scope>
    <source>
        <strain evidence="2">CBS 106.47</strain>
    </source>
</reference>
<dbReference type="EMBL" id="KV878238">
    <property type="protein sequence ID" value="OJZ89696.1"/>
    <property type="molecule type" value="Genomic_DNA"/>
</dbReference>